<reference evidence="3" key="2">
    <citation type="submission" date="2023-06" db="EMBL/GenBank/DDBJ databases">
        <title>Black Yeasts Isolated from many extreme environments.</title>
        <authorList>
            <person name="Coleine C."/>
            <person name="Stajich J.E."/>
            <person name="Selbmann L."/>
        </authorList>
    </citation>
    <scope>NUCLEOTIDE SEQUENCE</scope>
    <source>
        <strain evidence="3">CCFEE 5200</strain>
    </source>
</reference>
<evidence type="ECO:0000313" key="2">
    <source>
        <dbReference type="EMBL" id="KAK0308665.1"/>
    </source>
</evidence>
<accession>A0AAN6FAH0</accession>
<keyword evidence="5" id="KW-1185">Reference proteome</keyword>
<dbReference type="EMBL" id="JASUXU010000086">
    <property type="protein sequence ID" value="KAK0308665.1"/>
    <property type="molecule type" value="Genomic_DNA"/>
</dbReference>
<evidence type="ECO:0000256" key="1">
    <source>
        <dbReference type="SAM" id="MobiDB-lite"/>
    </source>
</evidence>
<dbReference type="EMBL" id="JAUJLE010000021">
    <property type="protein sequence ID" value="KAK1005892.1"/>
    <property type="molecule type" value="Genomic_DNA"/>
</dbReference>
<dbReference type="Proteomes" id="UP001175353">
    <property type="component" value="Unassembled WGS sequence"/>
</dbReference>
<feature type="region of interest" description="Disordered" evidence="1">
    <location>
        <begin position="30"/>
        <end position="73"/>
    </location>
</feature>
<dbReference type="AlphaFoldDB" id="A0AAN6FAH0"/>
<protein>
    <submittedName>
        <fullName evidence="2">Uncharacterized protein</fullName>
    </submittedName>
</protein>
<evidence type="ECO:0000313" key="4">
    <source>
        <dbReference type="Proteomes" id="UP001168146"/>
    </source>
</evidence>
<name>A0AAN6FAH0_9PEZI</name>
<gene>
    <name evidence="2" type="ORF">LTR82_015477</name>
    <name evidence="3" type="ORF">LTR91_003817</name>
</gene>
<feature type="compositionally biased region" description="Polar residues" evidence="1">
    <location>
        <begin position="45"/>
        <end position="73"/>
    </location>
</feature>
<organism evidence="2 4">
    <name type="scientific">Friedmanniomyces endolithicus</name>
    <dbReference type="NCBI Taxonomy" id="329885"/>
    <lineage>
        <taxon>Eukaryota</taxon>
        <taxon>Fungi</taxon>
        <taxon>Dikarya</taxon>
        <taxon>Ascomycota</taxon>
        <taxon>Pezizomycotina</taxon>
        <taxon>Dothideomycetes</taxon>
        <taxon>Dothideomycetidae</taxon>
        <taxon>Mycosphaerellales</taxon>
        <taxon>Teratosphaeriaceae</taxon>
        <taxon>Friedmanniomyces</taxon>
    </lineage>
</organism>
<comment type="caution">
    <text evidence="2">The sequence shown here is derived from an EMBL/GenBank/DDBJ whole genome shotgun (WGS) entry which is preliminary data.</text>
</comment>
<sequence length="163" mass="18082">MQRALLLRSLRVPAKPSAILKPLNALTSPPLHPLHPPSTRCASHATPQSIPSPPTASDQPSITYSQHPQSSANDKIEEITELYATAQDEFEIAMEETEKMSVYAEEDRKAAREELGKVQEAYRKAVEGEDGAVAEEVRRRVGQRIRELEQGVLGMEELAQNQD</sequence>
<reference evidence="2" key="1">
    <citation type="submission" date="2021-12" db="EMBL/GenBank/DDBJ databases">
        <title>Black yeast isolated from Biological Soil Crust.</title>
        <authorList>
            <person name="Kurbessoian T."/>
        </authorList>
    </citation>
    <scope>NUCLEOTIDE SEQUENCE</scope>
    <source>
        <strain evidence="2">CCFEE 5208</strain>
    </source>
</reference>
<proteinExistence type="predicted"/>
<evidence type="ECO:0000313" key="5">
    <source>
        <dbReference type="Proteomes" id="UP001175353"/>
    </source>
</evidence>
<dbReference type="Proteomes" id="UP001168146">
    <property type="component" value="Unassembled WGS sequence"/>
</dbReference>
<evidence type="ECO:0000313" key="3">
    <source>
        <dbReference type="EMBL" id="KAK1005892.1"/>
    </source>
</evidence>